<dbReference type="InterPro" id="IPR052173">
    <property type="entry name" value="Beta-lactam_resp_regulator"/>
</dbReference>
<dbReference type="Gene3D" id="2.130.10.10">
    <property type="entry name" value="YVTN repeat-like/Quinoprotein amine dehydrogenase"/>
    <property type="match status" value="1"/>
</dbReference>
<evidence type="ECO:0000259" key="3">
    <source>
        <dbReference type="Pfam" id="PF13360"/>
    </source>
</evidence>
<dbReference type="InterPro" id="IPR011047">
    <property type="entry name" value="Quinoprotein_ADH-like_sf"/>
</dbReference>
<dbReference type="EMBL" id="SJPJ01000001">
    <property type="protein sequence ID" value="TWT83946.1"/>
    <property type="molecule type" value="Genomic_DNA"/>
</dbReference>
<keyword evidence="5" id="KW-1185">Reference proteome</keyword>
<accession>A0A5C5ZA18</accession>
<feature type="transmembrane region" description="Helical" evidence="1">
    <location>
        <begin position="141"/>
        <end position="163"/>
    </location>
</feature>
<dbReference type="Pfam" id="PF13360">
    <property type="entry name" value="PQQ_2"/>
    <property type="match status" value="2"/>
</dbReference>
<keyword evidence="1" id="KW-0812">Transmembrane</keyword>
<dbReference type="Gene3D" id="2.40.10.480">
    <property type="match status" value="2"/>
</dbReference>
<feature type="domain" description="Peptidase M56" evidence="2">
    <location>
        <begin position="138"/>
        <end position="317"/>
    </location>
</feature>
<sequence length="1286" mass="141259">MFHFNDVIYIQIAYALLHFLWLACIPCAILAIALRMISSNALELRYRLSIVALGSMMFMMMAAVYWSILPPANETPRLDRSEFIDFRTPIVSTETDQIVAAPTTVTPKVTSLVPTSKAATRQSSLQQNTTKVGHLWFSPTIAWAKLLTLSYMVGVIVFAIRLMRGWYFGRRLRRQGTSVAGHDVHALSVRLTKQLRLRATPTVLWCQRAIVPTVTGVLRPVVLLPIAYANGVSIVQLEHILLHEFTHLRRYDLLVNFLQNVIETLLFYHPLMWWVSRQVRLYRELSCDAAVVASGVEPTQYAGTLVDIAARSRLVNRGSNVTSNSKHAAIMSVASVSSKSQLRVRLMRLLGRPLQPSPKASRMIDGLSLLVVITIVSALTLSTYRMSLASPQQAVEKQKIPQEVLRHQPRDIEPTELAGIVVDADGKPLSGVTVDAWSWQEGDETTTDEKGVFRFRPDSDNGRSKVEVRWMKPGYSPHYVAKQPVGGKGLVIQMDSSTYIEGTVTAVDGSPAAGVTIRGAQQNIRGDGVTISEVVTETETDHSGNYRLYAAPDRYEITIASSVGVVRTDKIQLHRGYGIQKNIQLQNGVRFEAIVKDANTGEPFEGLVLSNFLQRGFEGNSDAQGRITIDGMLPGEFEFSVGAGEPIDYHGNKIYLNGPLGRWWSPEANKEWQRLEKTAGKFQRNFDDLQFDLHPEMKPVEIFVEQGVEFSGHVYDPDGKPCAGATVAPAKTGSGNSLTGDTRYSIKTGDDGSYKVVMPAGNDFQYNLMAFDGEYSKWRKWGAVARKPLETKPGQKVSDYDFVLTRGSTVRGKVTTSDAAGSPPREVRAHPADLRGNRYYDPTVEVQPDGSFELGGLRPGKHFVQVSPFWLSAEDANNGASVTVEVSDGEVREGIELIGVAPASGSLSMTPSVAPKVIKPDSIPSSTSVIGAAVGGVVFTAQDKVFSTPCFDKTSIFFGACDGNFYCLDKISGKLKWKVGDLQRVDASPIHHDERVYFPNIGDWLHCVETQTGKVVWKKQIPGCGYSNPLFHNGQIVIAGTNQLVTLSPKDGRIIQSYAFAGGAGGMRFGIAAKGNKLVVLVTKDYLANDYTGTGSLVCFNLSETKPAWTLPLGGASFGEVIVDESRCYFGTRDGMFSAVDFGTGQVAWKLNCADFFSDRQHVWADGIPVDNGDSVIFSCFHLSLNEPGVMFCVEKASGKVRWSLGNPFLFSRSSGLSDDSLVTVTLDHKLVRIDRASGNVQYIGMLPVANPRSQGEFYAVALDNGFVFVVDAEKQVWRFDLSQLK</sequence>
<evidence type="ECO:0000256" key="1">
    <source>
        <dbReference type="SAM" id="Phobius"/>
    </source>
</evidence>
<dbReference type="InterPro" id="IPR008756">
    <property type="entry name" value="Peptidase_M56"/>
</dbReference>
<keyword evidence="1" id="KW-0472">Membrane</keyword>
<dbReference type="Gene3D" id="2.60.40.1120">
    <property type="entry name" value="Carboxypeptidase-like, regulatory domain"/>
    <property type="match status" value="1"/>
</dbReference>
<name>A0A5C5ZA18_9BACT</name>
<dbReference type="InterPro" id="IPR015943">
    <property type="entry name" value="WD40/YVTN_repeat-like_dom_sf"/>
</dbReference>
<evidence type="ECO:0000313" key="5">
    <source>
        <dbReference type="Proteomes" id="UP000315010"/>
    </source>
</evidence>
<feature type="domain" description="Pyrrolo-quinoline quinone repeat" evidence="3">
    <location>
        <begin position="963"/>
        <end position="1054"/>
    </location>
</feature>
<dbReference type="Proteomes" id="UP000315010">
    <property type="component" value="Unassembled WGS sequence"/>
</dbReference>
<dbReference type="SUPFAM" id="SSF49464">
    <property type="entry name" value="Carboxypeptidase regulatory domain-like"/>
    <property type="match status" value="3"/>
</dbReference>
<dbReference type="InterPro" id="IPR018391">
    <property type="entry name" value="PQQ_b-propeller_rpt"/>
</dbReference>
<dbReference type="SUPFAM" id="SSF50998">
    <property type="entry name" value="Quinoprotein alcohol dehydrogenase-like"/>
    <property type="match status" value="2"/>
</dbReference>
<protein>
    <submittedName>
        <fullName evidence="4">Regulatory protein BlaR1</fullName>
    </submittedName>
</protein>
<feature type="domain" description="Pyrrolo-quinoline quinone repeat" evidence="3">
    <location>
        <begin position="1076"/>
        <end position="1283"/>
    </location>
</feature>
<dbReference type="PANTHER" id="PTHR34978:SF3">
    <property type="entry name" value="SLR0241 PROTEIN"/>
    <property type="match status" value="1"/>
</dbReference>
<dbReference type="RefSeq" id="WP_419195155.1">
    <property type="nucleotide sequence ID" value="NZ_SJPJ01000001.1"/>
</dbReference>
<evidence type="ECO:0000313" key="4">
    <source>
        <dbReference type="EMBL" id="TWT83946.1"/>
    </source>
</evidence>
<dbReference type="PANTHER" id="PTHR34978">
    <property type="entry name" value="POSSIBLE SENSOR-TRANSDUCER PROTEIN BLAR"/>
    <property type="match status" value="1"/>
</dbReference>
<evidence type="ECO:0000259" key="2">
    <source>
        <dbReference type="Pfam" id="PF05569"/>
    </source>
</evidence>
<dbReference type="InterPro" id="IPR008969">
    <property type="entry name" value="CarboxyPept-like_regulatory"/>
</dbReference>
<dbReference type="InterPro" id="IPR002372">
    <property type="entry name" value="PQQ_rpt_dom"/>
</dbReference>
<gene>
    <name evidence="4" type="primary">blaR1</name>
    <name evidence="4" type="ORF">CA13_54200</name>
</gene>
<proteinExistence type="predicted"/>
<comment type="caution">
    <text evidence="4">The sequence shown here is derived from an EMBL/GenBank/DDBJ whole genome shotgun (WGS) entry which is preliminary data.</text>
</comment>
<feature type="transmembrane region" description="Helical" evidence="1">
    <location>
        <begin position="46"/>
        <end position="68"/>
    </location>
</feature>
<organism evidence="4 5">
    <name type="scientific">Novipirellula herctigrandis</name>
    <dbReference type="NCBI Taxonomy" id="2527986"/>
    <lineage>
        <taxon>Bacteria</taxon>
        <taxon>Pseudomonadati</taxon>
        <taxon>Planctomycetota</taxon>
        <taxon>Planctomycetia</taxon>
        <taxon>Pirellulales</taxon>
        <taxon>Pirellulaceae</taxon>
        <taxon>Novipirellula</taxon>
    </lineage>
</organism>
<dbReference type="Pfam" id="PF05569">
    <property type="entry name" value="Peptidase_M56"/>
    <property type="match status" value="1"/>
</dbReference>
<feature type="transmembrane region" description="Helical" evidence="1">
    <location>
        <begin position="12"/>
        <end position="34"/>
    </location>
</feature>
<keyword evidence="1" id="KW-1133">Transmembrane helix</keyword>
<dbReference type="SMART" id="SM00564">
    <property type="entry name" value="PQQ"/>
    <property type="match status" value="5"/>
</dbReference>
<reference evidence="4 5" key="1">
    <citation type="submission" date="2019-02" db="EMBL/GenBank/DDBJ databases">
        <title>Deep-cultivation of Planctomycetes and their phenomic and genomic characterization uncovers novel biology.</title>
        <authorList>
            <person name="Wiegand S."/>
            <person name="Jogler M."/>
            <person name="Boedeker C."/>
            <person name="Pinto D."/>
            <person name="Vollmers J."/>
            <person name="Rivas-Marin E."/>
            <person name="Kohn T."/>
            <person name="Peeters S.H."/>
            <person name="Heuer A."/>
            <person name="Rast P."/>
            <person name="Oberbeckmann S."/>
            <person name="Bunk B."/>
            <person name="Jeske O."/>
            <person name="Meyerdierks A."/>
            <person name="Storesund J.E."/>
            <person name="Kallscheuer N."/>
            <person name="Luecker S."/>
            <person name="Lage O.M."/>
            <person name="Pohl T."/>
            <person name="Merkel B.J."/>
            <person name="Hornburger P."/>
            <person name="Mueller R.-W."/>
            <person name="Bruemmer F."/>
            <person name="Labrenz M."/>
            <person name="Spormann A.M."/>
            <person name="Op Den Camp H."/>
            <person name="Overmann J."/>
            <person name="Amann R."/>
            <person name="Jetten M.S.M."/>
            <person name="Mascher T."/>
            <person name="Medema M.H."/>
            <person name="Devos D.P."/>
            <person name="Kaster A.-K."/>
            <person name="Ovreas L."/>
            <person name="Rohde M."/>
            <person name="Galperin M.Y."/>
            <person name="Jogler C."/>
        </authorList>
    </citation>
    <scope>NUCLEOTIDE SEQUENCE [LARGE SCALE GENOMIC DNA]</scope>
    <source>
        <strain evidence="4 5">CA13</strain>
    </source>
</reference>
<dbReference type="CDD" id="cd07341">
    <property type="entry name" value="M56_BlaR1_MecR1_like"/>
    <property type="match status" value="1"/>
</dbReference>